<keyword evidence="2" id="KW-1185">Reference proteome</keyword>
<dbReference type="EMBL" id="CAQQ02392593">
    <property type="status" value="NOT_ANNOTATED_CDS"/>
    <property type="molecule type" value="Genomic_DNA"/>
</dbReference>
<evidence type="ECO:0000313" key="1">
    <source>
        <dbReference type="EnsemblMetazoa" id="MESCA006557-PA"/>
    </source>
</evidence>
<protein>
    <submittedName>
        <fullName evidence="1">Uncharacterized protein</fullName>
    </submittedName>
</protein>
<reference evidence="1" key="2">
    <citation type="submission" date="2015-06" db="UniProtKB">
        <authorList>
            <consortium name="EnsemblMetazoa"/>
        </authorList>
    </citation>
    <scope>IDENTIFICATION</scope>
</reference>
<organism evidence="1 2">
    <name type="scientific">Megaselia scalaris</name>
    <name type="common">Humpbacked fly</name>
    <name type="synonym">Phora scalaris</name>
    <dbReference type="NCBI Taxonomy" id="36166"/>
    <lineage>
        <taxon>Eukaryota</taxon>
        <taxon>Metazoa</taxon>
        <taxon>Ecdysozoa</taxon>
        <taxon>Arthropoda</taxon>
        <taxon>Hexapoda</taxon>
        <taxon>Insecta</taxon>
        <taxon>Pterygota</taxon>
        <taxon>Neoptera</taxon>
        <taxon>Endopterygota</taxon>
        <taxon>Diptera</taxon>
        <taxon>Brachycera</taxon>
        <taxon>Muscomorpha</taxon>
        <taxon>Platypezoidea</taxon>
        <taxon>Phoridae</taxon>
        <taxon>Megaseliini</taxon>
        <taxon>Megaselia</taxon>
    </lineage>
</organism>
<dbReference type="HOGENOM" id="CLU_2834049_0_0_1"/>
<sequence length="66" mass="7787">MISCFRSIRTKKRLHRQELNVRGNFVQLLPQPNDCWLSKERKFVSNSHFLTIDYGHNKVCPVTVTV</sequence>
<accession>T1GSA5</accession>
<dbReference type="EMBL" id="CAQQ02392594">
    <property type="status" value="NOT_ANNOTATED_CDS"/>
    <property type="molecule type" value="Genomic_DNA"/>
</dbReference>
<name>T1GSA5_MEGSC</name>
<dbReference type="Proteomes" id="UP000015102">
    <property type="component" value="Unassembled WGS sequence"/>
</dbReference>
<dbReference type="EnsemblMetazoa" id="MESCA006557-RA">
    <property type="protein sequence ID" value="MESCA006557-PA"/>
    <property type="gene ID" value="MESCA006557"/>
</dbReference>
<proteinExistence type="predicted"/>
<reference evidence="2" key="1">
    <citation type="submission" date="2013-02" db="EMBL/GenBank/DDBJ databases">
        <authorList>
            <person name="Hughes D."/>
        </authorList>
    </citation>
    <scope>NUCLEOTIDE SEQUENCE</scope>
    <source>
        <strain>Durham</strain>
        <strain evidence="2">NC isolate 2 -- Noor lab</strain>
    </source>
</reference>
<dbReference type="AlphaFoldDB" id="T1GSA5"/>
<evidence type="ECO:0000313" key="2">
    <source>
        <dbReference type="Proteomes" id="UP000015102"/>
    </source>
</evidence>